<dbReference type="Proteomes" id="UP000309997">
    <property type="component" value="Unassembled WGS sequence"/>
</dbReference>
<evidence type="ECO:0000313" key="2">
    <source>
        <dbReference type="Proteomes" id="UP000309997"/>
    </source>
</evidence>
<accession>A0ACC4B9Q1</accession>
<proteinExistence type="predicted"/>
<evidence type="ECO:0000313" key="1">
    <source>
        <dbReference type="EMBL" id="KAL3574986.1"/>
    </source>
</evidence>
<keyword evidence="2" id="KW-1185">Reference proteome</keyword>
<organism evidence="1 2">
    <name type="scientific">Populus alba</name>
    <name type="common">White poplar</name>
    <dbReference type="NCBI Taxonomy" id="43335"/>
    <lineage>
        <taxon>Eukaryota</taxon>
        <taxon>Viridiplantae</taxon>
        <taxon>Streptophyta</taxon>
        <taxon>Embryophyta</taxon>
        <taxon>Tracheophyta</taxon>
        <taxon>Spermatophyta</taxon>
        <taxon>Magnoliopsida</taxon>
        <taxon>eudicotyledons</taxon>
        <taxon>Gunneridae</taxon>
        <taxon>Pentapetalae</taxon>
        <taxon>rosids</taxon>
        <taxon>fabids</taxon>
        <taxon>Malpighiales</taxon>
        <taxon>Salicaceae</taxon>
        <taxon>Saliceae</taxon>
        <taxon>Populus</taxon>
    </lineage>
</organism>
<name>A0ACC4B9Q1_POPAL</name>
<comment type="caution">
    <text evidence="1">The sequence shown here is derived from an EMBL/GenBank/DDBJ whole genome shotgun (WGS) entry which is preliminary data.</text>
</comment>
<protein>
    <submittedName>
        <fullName evidence="1">Uncharacterized protein</fullName>
    </submittedName>
</protein>
<dbReference type="EMBL" id="RCHU02000012">
    <property type="protein sequence ID" value="KAL3574986.1"/>
    <property type="molecule type" value="Genomic_DNA"/>
</dbReference>
<feature type="non-terminal residue" evidence="1">
    <location>
        <position position="1"/>
    </location>
</feature>
<reference evidence="1 2" key="1">
    <citation type="journal article" date="2024" name="Plant Biotechnol. J.">
        <title>Genome and CRISPR/Cas9 system of a widespread forest tree (Populus alba) in the world.</title>
        <authorList>
            <person name="Liu Y.J."/>
            <person name="Jiang P.F."/>
            <person name="Han X.M."/>
            <person name="Li X.Y."/>
            <person name="Wang H.M."/>
            <person name="Wang Y.J."/>
            <person name="Wang X.X."/>
            <person name="Zeng Q.Y."/>
        </authorList>
    </citation>
    <scope>NUCLEOTIDE SEQUENCE [LARGE SCALE GENOMIC DNA]</scope>
    <source>
        <strain evidence="2">cv. PAL-ZL1</strain>
    </source>
</reference>
<sequence>NKQKQHPWPEWVTFVDKLKTRGYFMETSEDENIIAYTDMNQLRDGCLSFARDRYDVLKSLSIPDIQTVVESGCPNILRKVVNSAKRMRAYVQKDEEDACSACIHRGCCDRAFVILKSKEAEGRTIDIVRVLMFHALDPLVISEGEKSPGSELIEASARKLLSELVELSETPHDPALPKHTPKTPDKKERVVNFTGGKLRENVEMKKGDWICTKCEFLNFSRNIKCLKCKADGPERVAVDNVEMKRGDWNCTKCDFMNFSRNAVCLKCDCKRPREAITEVSCFLQNSMSFGRGSSSKRKDLAVAAALDCLTWEINHVGPVGWGILAAAWHLATQAEETPIKSSRNGI</sequence>
<gene>
    <name evidence="1" type="ORF">D5086_023087</name>
</gene>